<evidence type="ECO:0000313" key="2">
    <source>
        <dbReference type="EMBL" id="AKJ69787.1"/>
    </source>
</evidence>
<dbReference type="SUPFAM" id="SSF54913">
    <property type="entry name" value="GlnB-like"/>
    <property type="match status" value="1"/>
</dbReference>
<reference evidence="3" key="1">
    <citation type="submission" date="2015-06" db="EMBL/GenBank/DDBJ databases">
        <authorList>
            <person name="Lim Y.L."/>
            <person name="Ee R."/>
            <person name="Yong D."/>
            <person name="How K.Y."/>
            <person name="Yin W.F."/>
            <person name="Chan K.G."/>
        </authorList>
    </citation>
    <scope>NUCLEOTIDE SEQUENCE [LARGE SCALE GENOMIC DNA]</scope>
    <source>
        <strain evidence="3">DSM 25325</strain>
    </source>
</reference>
<evidence type="ECO:0000313" key="3">
    <source>
        <dbReference type="Proteomes" id="UP000036700"/>
    </source>
</evidence>
<dbReference type="Proteomes" id="UP000036700">
    <property type="component" value="Chromosome"/>
</dbReference>
<dbReference type="Gene3D" id="3.30.70.120">
    <property type="match status" value="1"/>
</dbReference>
<dbReference type="InterPro" id="IPR015867">
    <property type="entry name" value="N-reg_PII/ATP_PRibTrfase_C"/>
</dbReference>
<dbReference type="PATRIC" id="fig|445709.3.peg.3765"/>
<name>A0A0G3EWK3_9BURK</name>
<comment type="similarity">
    <text evidence="1">Belongs to the UPF0166 family.</text>
</comment>
<sequence>MEGFQITLFFQENKRHKHQPLADWIVGEAKRLGIGGATVVHAAEGYGRGGRLHCARFFELAEQPVEVTLAVSPDEMERLFASLRAEKVEVFYVKVPIEYGMLSSAATP</sequence>
<evidence type="ECO:0000256" key="1">
    <source>
        <dbReference type="ARBA" id="ARBA00010554"/>
    </source>
</evidence>
<dbReference type="STRING" id="445709.ABW99_17830"/>
<dbReference type="InterPro" id="IPR003793">
    <property type="entry name" value="UPF0166"/>
</dbReference>
<accession>A0A0G3EWK3</accession>
<gene>
    <name evidence="2" type="ORF">ABW99_17830</name>
</gene>
<organism evidence="2 3">
    <name type="scientific">Pandoraea thiooxydans</name>
    <dbReference type="NCBI Taxonomy" id="445709"/>
    <lineage>
        <taxon>Bacteria</taxon>
        <taxon>Pseudomonadati</taxon>
        <taxon>Pseudomonadota</taxon>
        <taxon>Betaproteobacteria</taxon>
        <taxon>Burkholderiales</taxon>
        <taxon>Burkholderiaceae</taxon>
        <taxon>Pandoraea</taxon>
    </lineage>
</organism>
<keyword evidence="3" id="KW-1185">Reference proteome</keyword>
<dbReference type="EMBL" id="CP011568">
    <property type="protein sequence ID" value="AKJ69787.1"/>
    <property type="molecule type" value="Genomic_DNA"/>
</dbReference>
<proteinExistence type="inferred from homology"/>
<dbReference type="InterPro" id="IPR011322">
    <property type="entry name" value="N-reg_PII-like_a/b"/>
</dbReference>
<dbReference type="OrthoDB" id="5339790at2"/>
<protein>
    <submittedName>
        <fullName evidence="2">Uncharacterized protein</fullName>
    </submittedName>
</protein>
<dbReference type="RefSeq" id="WP_047215696.1">
    <property type="nucleotide sequence ID" value="NZ_CP011568.3"/>
</dbReference>
<dbReference type="AlphaFoldDB" id="A0A0G3EWK3"/>
<dbReference type="Pfam" id="PF02641">
    <property type="entry name" value="DUF190"/>
    <property type="match status" value="1"/>
</dbReference>
<dbReference type="KEGG" id="ptx:ABW99_17830"/>